<dbReference type="NCBIfam" id="TIGR01081">
    <property type="entry name" value="mpl"/>
    <property type="match status" value="1"/>
</dbReference>
<keyword evidence="6" id="KW-0573">Peptidoglycan synthesis</keyword>
<evidence type="ECO:0000256" key="6">
    <source>
        <dbReference type="ARBA" id="ARBA00022984"/>
    </source>
</evidence>
<keyword evidence="7" id="KW-0131">Cell cycle</keyword>
<dbReference type="GO" id="GO:0106418">
    <property type="term" value="F:UDP-N-acetylmuramate-L-alanyl-gamma-D-glutamyl-meso-2,6-diaminoheptanedioate ligase activity"/>
    <property type="evidence" value="ECO:0007669"/>
    <property type="project" value="UniProtKB-EC"/>
</dbReference>
<sequence>MKVHILGICGTFMAGVAKLMIEKGYEVSGSDKDFYPPMSEYLETLKIDLIKGYDSQNLPEADLYVIGNVISRGNESFEKILSNKLPYTSGPKIIADLTKEQNLIAVTGTHGKTTTSYMLCHIFIENGIDIGYLVGGISPHFQDSAKLGTANIFIIEGDEYDSALFDKRSKFINYNPHSIIINNIEFDHADIFRDIDDIKRQFHHLVKIIPNDGSIIYHYDDPNIKDVINLGSWSKMLPIGEEDLFYSYENREMTFNKINYSLTALPLKGIHNFKNYVAAIYMAYQYGVPIKKSIKALSNFRGVKRRQELVYDKNNISIIDDFAHHPTAIKLTIESIKHENPKKNIIGIIELGSNTMASGKHIDLLINAANDLDSIYWYDPRHALKDKLFEKTFNSLDDLHKDLLAKIQTDSIILIMTNKNSSYIYQPIREYLEG</sequence>
<evidence type="ECO:0000256" key="4">
    <source>
        <dbReference type="ARBA" id="ARBA00022840"/>
    </source>
</evidence>
<accession>J4KT12</accession>
<feature type="domain" description="Mur ligase C-terminal" evidence="11">
    <location>
        <begin position="305"/>
        <end position="416"/>
    </location>
</feature>
<dbReference type="Proteomes" id="UP000010116">
    <property type="component" value="Unassembled WGS sequence"/>
</dbReference>
<dbReference type="InterPro" id="IPR004101">
    <property type="entry name" value="Mur_ligase_C"/>
</dbReference>
<evidence type="ECO:0000313" key="14">
    <source>
        <dbReference type="Proteomes" id="UP000010116"/>
    </source>
</evidence>
<organism evidence="13 14">
    <name type="scientific">SAR86 cluster bacterium SAR86B</name>
    <dbReference type="NCBI Taxonomy" id="1123867"/>
    <lineage>
        <taxon>Bacteria</taxon>
        <taxon>Pseudomonadati</taxon>
        <taxon>Pseudomonadota</taxon>
        <taxon>Gammaproteobacteria</taxon>
        <taxon>SAR86 cluster</taxon>
    </lineage>
</organism>
<dbReference type="InterPro" id="IPR050061">
    <property type="entry name" value="MurCDEF_pg_biosynth"/>
</dbReference>
<dbReference type="GO" id="GO:0051301">
    <property type="term" value="P:cell division"/>
    <property type="evidence" value="ECO:0007669"/>
    <property type="project" value="UniProtKB-KW"/>
</dbReference>
<proteinExistence type="predicted"/>
<dbReference type="Gene3D" id="3.90.190.20">
    <property type="entry name" value="Mur ligase, C-terminal domain"/>
    <property type="match status" value="1"/>
</dbReference>
<dbReference type="Pfam" id="PF02875">
    <property type="entry name" value="Mur_ligase_C"/>
    <property type="match status" value="1"/>
</dbReference>
<dbReference type="SUPFAM" id="SSF53623">
    <property type="entry name" value="MurD-like peptide ligases, catalytic domain"/>
    <property type="match status" value="1"/>
</dbReference>
<dbReference type="Pfam" id="PF01225">
    <property type="entry name" value="Mur_ligase"/>
    <property type="match status" value="1"/>
</dbReference>
<dbReference type="EC" id="6.3.2.45" evidence="9"/>
<dbReference type="SUPFAM" id="SSF51984">
    <property type="entry name" value="MurCD N-terminal domain"/>
    <property type="match status" value="1"/>
</dbReference>
<dbReference type="Gene3D" id="3.40.50.720">
    <property type="entry name" value="NAD(P)-binding Rossmann-like Domain"/>
    <property type="match status" value="1"/>
</dbReference>
<reference evidence="13 14" key="1">
    <citation type="journal article" date="2012" name="ISME J.">
        <title>Genomic insights to SAR86, an abundant and uncultivated marine bacterial lineage.</title>
        <authorList>
            <person name="Dupont C.L."/>
            <person name="Rusch D.B."/>
            <person name="Yooseph S."/>
            <person name="Lombardo M.J."/>
            <person name="Richter R.A."/>
            <person name="Valas R."/>
            <person name="Novotny M."/>
            <person name="Yee-Greenbaum J."/>
            <person name="Selengut J.D."/>
            <person name="Haft D.H."/>
            <person name="Halpern A.L."/>
            <person name="Lasken R.S."/>
            <person name="Nealson K."/>
            <person name="Friedman R."/>
            <person name="Venter J.C."/>
        </authorList>
    </citation>
    <scope>NUCLEOTIDE SEQUENCE [LARGE SCALE GENOMIC DNA]</scope>
</reference>
<dbReference type="HOGENOM" id="CLU_028104_0_1_6"/>
<keyword evidence="5" id="KW-0133">Cell shape</keyword>
<name>J4KT12_9GAMM</name>
<dbReference type="PANTHER" id="PTHR43445:SF5">
    <property type="entry name" value="UDP-N-ACETYLMURAMATE--L-ALANYL-GAMMA-D-GLUTAMYL-MESO-2,6-DIAMINOHEPTANDIOATE LIGASE"/>
    <property type="match status" value="1"/>
</dbReference>
<dbReference type="GO" id="GO:0005524">
    <property type="term" value="F:ATP binding"/>
    <property type="evidence" value="ECO:0007669"/>
    <property type="project" value="UniProtKB-KW"/>
</dbReference>
<protein>
    <recommendedName>
        <fullName evidence="9">UDP-N-acetylmuramate:L-alanyl-gamma-D-glutamyl-meso-diaminopimelate ligase</fullName>
        <ecNumber evidence="9">6.3.2.45</ecNumber>
    </recommendedName>
</protein>
<keyword evidence="2" id="KW-0132">Cell division</keyword>
<evidence type="ECO:0000256" key="9">
    <source>
        <dbReference type="NCBIfam" id="TIGR01081"/>
    </source>
</evidence>
<dbReference type="SUPFAM" id="SSF53244">
    <property type="entry name" value="MurD-like peptide ligases, peptide-binding domain"/>
    <property type="match status" value="1"/>
</dbReference>
<dbReference type="GO" id="GO:0008360">
    <property type="term" value="P:regulation of cell shape"/>
    <property type="evidence" value="ECO:0007669"/>
    <property type="project" value="UniProtKB-KW"/>
</dbReference>
<evidence type="ECO:0000256" key="2">
    <source>
        <dbReference type="ARBA" id="ARBA00022618"/>
    </source>
</evidence>
<keyword evidence="1 13" id="KW-0436">Ligase</keyword>
<gene>
    <name evidence="13" type="ORF">NT02SARS_0100</name>
</gene>
<evidence type="ECO:0000259" key="12">
    <source>
        <dbReference type="Pfam" id="PF08245"/>
    </source>
</evidence>
<evidence type="ECO:0000256" key="5">
    <source>
        <dbReference type="ARBA" id="ARBA00022960"/>
    </source>
</evidence>
<keyword evidence="8" id="KW-0961">Cell wall biogenesis/degradation</keyword>
<keyword evidence="4" id="KW-0067">ATP-binding</keyword>
<dbReference type="InterPro" id="IPR000713">
    <property type="entry name" value="Mur_ligase_N"/>
</dbReference>
<dbReference type="Gene3D" id="3.40.1190.10">
    <property type="entry name" value="Mur-like, catalytic domain"/>
    <property type="match status" value="1"/>
</dbReference>
<dbReference type="GO" id="GO:0009252">
    <property type="term" value="P:peptidoglycan biosynthetic process"/>
    <property type="evidence" value="ECO:0007669"/>
    <property type="project" value="UniProtKB-UniRule"/>
</dbReference>
<evidence type="ECO:0000259" key="10">
    <source>
        <dbReference type="Pfam" id="PF01225"/>
    </source>
</evidence>
<feature type="domain" description="Mur ligase central" evidence="12">
    <location>
        <begin position="106"/>
        <end position="283"/>
    </location>
</feature>
<dbReference type="GO" id="GO:0071555">
    <property type="term" value="P:cell wall organization"/>
    <property type="evidence" value="ECO:0007669"/>
    <property type="project" value="UniProtKB-KW"/>
</dbReference>
<feature type="domain" description="Mur ligase N-terminal catalytic" evidence="10">
    <location>
        <begin position="2"/>
        <end position="100"/>
    </location>
</feature>
<dbReference type="InterPro" id="IPR036565">
    <property type="entry name" value="Mur-like_cat_sf"/>
</dbReference>
<evidence type="ECO:0000313" key="13">
    <source>
        <dbReference type="EMBL" id="EJP73649.1"/>
    </source>
</evidence>
<dbReference type="InterPro" id="IPR013221">
    <property type="entry name" value="Mur_ligase_cen"/>
</dbReference>
<evidence type="ECO:0000256" key="3">
    <source>
        <dbReference type="ARBA" id="ARBA00022741"/>
    </source>
</evidence>
<evidence type="ECO:0000256" key="1">
    <source>
        <dbReference type="ARBA" id="ARBA00022598"/>
    </source>
</evidence>
<dbReference type="PANTHER" id="PTHR43445">
    <property type="entry name" value="UDP-N-ACETYLMURAMATE--L-ALANINE LIGASE-RELATED"/>
    <property type="match status" value="1"/>
</dbReference>
<evidence type="ECO:0000259" key="11">
    <source>
        <dbReference type="Pfam" id="PF02875"/>
    </source>
</evidence>
<dbReference type="Pfam" id="PF08245">
    <property type="entry name" value="Mur_ligase_M"/>
    <property type="match status" value="1"/>
</dbReference>
<keyword evidence="3" id="KW-0547">Nucleotide-binding</keyword>
<evidence type="ECO:0000256" key="8">
    <source>
        <dbReference type="ARBA" id="ARBA00023316"/>
    </source>
</evidence>
<dbReference type="AlphaFoldDB" id="J4KT12"/>
<dbReference type="EMBL" id="JH611165">
    <property type="protein sequence ID" value="EJP73649.1"/>
    <property type="molecule type" value="Genomic_DNA"/>
</dbReference>
<dbReference type="InterPro" id="IPR005757">
    <property type="entry name" value="Mpl"/>
</dbReference>
<dbReference type="InterPro" id="IPR036615">
    <property type="entry name" value="Mur_ligase_C_dom_sf"/>
</dbReference>
<evidence type="ECO:0000256" key="7">
    <source>
        <dbReference type="ARBA" id="ARBA00023306"/>
    </source>
</evidence>